<protein>
    <submittedName>
        <fullName evidence="1">Uncharacterized protein</fullName>
    </submittedName>
</protein>
<dbReference type="AlphaFoldDB" id="A0AA38CGD8"/>
<proteinExistence type="predicted"/>
<dbReference type="Proteomes" id="UP000824469">
    <property type="component" value="Unassembled WGS sequence"/>
</dbReference>
<evidence type="ECO:0000313" key="2">
    <source>
        <dbReference type="Proteomes" id="UP000824469"/>
    </source>
</evidence>
<gene>
    <name evidence="1" type="ORF">KI387_031487</name>
</gene>
<keyword evidence="2" id="KW-1185">Reference proteome</keyword>
<name>A0AA38CGD8_TAXCH</name>
<dbReference type="EMBL" id="JAHRHJ020000010">
    <property type="protein sequence ID" value="KAH9299805.1"/>
    <property type="molecule type" value="Genomic_DNA"/>
</dbReference>
<feature type="non-terminal residue" evidence="1">
    <location>
        <position position="1"/>
    </location>
</feature>
<reference evidence="1 2" key="1">
    <citation type="journal article" date="2021" name="Nat. Plants">
        <title>The Taxus genome provides insights into paclitaxel biosynthesis.</title>
        <authorList>
            <person name="Xiong X."/>
            <person name="Gou J."/>
            <person name="Liao Q."/>
            <person name="Li Y."/>
            <person name="Zhou Q."/>
            <person name="Bi G."/>
            <person name="Li C."/>
            <person name="Du R."/>
            <person name="Wang X."/>
            <person name="Sun T."/>
            <person name="Guo L."/>
            <person name="Liang H."/>
            <person name="Lu P."/>
            <person name="Wu Y."/>
            <person name="Zhang Z."/>
            <person name="Ro D.K."/>
            <person name="Shang Y."/>
            <person name="Huang S."/>
            <person name="Yan J."/>
        </authorList>
    </citation>
    <scope>NUCLEOTIDE SEQUENCE [LARGE SCALE GENOMIC DNA]</scope>
    <source>
        <strain evidence="1">Ta-2019</strain>
    </source>
</reference>
<evidence type="ECO:0000313" key="1">
    <source>
        <dbReference type="EMBL" id="KAH9299805.1"/>
    </source>
</evidence>
<feature type="non-terminal residue" evidence="1">
    <location>
        <position position="84"/>
    </location>
</feature>
<organism evidence="1 2">
    <name type="scientific">Taxus chinensis</name>
    <name type="common">Chinese yew</name>
    <name type="synonym">Taxus wallichiana var. chinensis</name>
    <dbReference type="NCBI Taxonomy" id="29808"/>
    <lineage>
        <taxon>Eukaryota</taxon>
        <taxon>Viridiplantae</taxon>
        <taxon>Streptophyta</taxon>
        <taxon>Embryophyta</taxon>
        <taxon>Tracheophyta</taxon>
        <taxon>Spermatophyta</taxon>
        <taxon>Pinopsida</taxon>
        <taxon>Pinidae</taxon>
        <taxon>Conifers II</taxon>
        <taxon>Cupressales</taxon>
        <taxon>Taxaceae</taxon>
        <taxon>Taxus</taxon>
    </lineage>
</organism>
<comment type="caution">
    <text evidence="1">The sequence shown here is derived from an EMBL/GenBank/DDBJ whole genome shotgun (WGS) entry which is preliminary data.</text>
</comment>
<sequence>VTSFVVIRDREGCLIEIDDDLDNADLDEGGAPKIGLIGGTEGTLAFGDEDDGPDKRGDASLVCEFTLQGTSEEGVVEEEDDGSN</sequence>
<accession>A0AA38CGD8</accession>